<feature type="region of interest" description="Disordered" evidence="1">
    <location>
        <begin position="1"/>
        <end position="28"/>
    </location>
</feature>
<dbReference type="GO" id="GO:0035438">
    <property type="term" value="F:cyclic-di-GMP binding"/>
    <property type="evidence" value="ECO:0007669"/>
    <property type="project" value="InterPro"/>
</dbReference>
<dbReference type="EMBL" id="CP049871">
    <property type="protein sequence ID" value="QIL03213.1"/>
    <property type="molecule type" value="Genomic_DNA"/>
</dbReference>
<organism evidence="3 4">
    <name type="scientific">Sphingomonas sinipercae</name>
    <dbReference type="NCBI Taxonomy" id="2714944"/>
    <lineage>
        <taxon>Bacteria</taxon>
        <taxon>Pseudomonadati</taxon>
        <taxon>Pseudomonadota</taxon>
        <taxon>Alphaproteobacteria</taxon>
        <taxon>Sphingomonadales</taxon>
        <taxon>Sphingomonadaceae</taxon>
        <taxon>Sphingomonas</taxon>
    </lineage>
</organism>
<dbReference type="Proteomes" id="UP000502502">
    <property type="component" value="Chromosome"/>
</dbReference>
<evidence type="ECO:0000313" key="3">
    <source>
        <dbReference type="EMBL" id="QIL03213.1"/>
    </source>
</evidence>
<name>A0A6G7ZQJ7_9SPHN</name>
<accession>A0A6G7ZQJ7</accession>
<reference evidence="3 4" key="1">
    <citation type="submission" date="2020-03" db="EMBL/GenBank/DDBJ databases">
        <title>Sphingomonas sp. nov., isolated from fish.</title>
        <authorList>
            <person name="Hyun D.-W."/>
            <person name="Bae J.-W."/>
        </authorList>
    </citation>
    <scope>NUCLEOTIDE SEQUENCE [LARGE SCALE GENOMIC DNA]</scope>
    <source>
        <strain evidence="3 4">HDW15C</strain>
    </source>
</reference>
<evidence type="ECO:0000259" key="2">
    <source>
        <dbReference type="Pfam" id="PF07238"/>
    </source>
</evidence>
<keyword evidence="4" id="KW-1185">Reference proteome</keyword>
<dbReference type="Pfam" id="PF07238">
    <property type="entry name" value="PilZ"/>
    <property type="match status" value="1"/>
</dbReference>
<protein>
    <submittedName>
        <fullName evidence="3">PilZ domain-containing protein</fullName>
    </submittedName>
</protein>
<gene>
    <name evidence="3" type="ORF">G7078_10780</name>
</gene>
<proteinExistence type="predicted"/>
<sequence length="101" mass="11223">MASNFTLDGAMIPRNAQRSADHRDEERIDAQSQTAVMEYRGRRHVIRLVNISRSGAMVIFSLIPHIGEPIKLQLIGQGLVDGQVRWVRDGRIGVSFSAPLA</sequence>
<dbReference type="AlphaFoldDB" id="A0A6G7ZQJ7"/>
<evidence type="ECO:0000313" key="4">
    <source>
        <dbReference type="Proteomes" id="UP000502502"/>
    </source>
</evidence>
<feature type="compositionally biased region" description="Basic and acidic residues" evidence="1">
    <location>
        <begin position="19"/>
        <end position="28"/>
    </location>
</feature>
<dbReference type="SUPFAM" id="SSF141371">
    <property type="entry name" value="PilZ domain-like"/>
    <property type="match status" value="1"/>
</dbReference>
<dbReference type="KEGG" id="ssin:G7078_10780"/>
<evidence type="ECO:0000256" key="1">
    <source>
        <dbReference type="SAM" id="MobiDB-lite"/>
    </source>
</evidence>
<dbReference type="RefSeq" id="WP_166095941.1">
    <property type="nucleotide sequence ID" value="NZ_CP049871.1"/>
</dbReference>
<feature type="domain" description="PilZ" evidence="2">
    <location>
        <begin position="22"/>
        <end position="97"/>
    </location>
</feature>
<dbReference type="InterPro" id="IPR009875">
    <property type="entry name" value="PilZ_domain"/>
</dbReference>